<accession>A0A8W8KPU4</accession>
<feature type="transmembrane region" description="Helical" evidence="1">
    <location>
        <begin position="66"/>
        <end position="86"/>
    </location>
</feature>
<name>A0A8W8KPU4_MAGGI</name>
<evidence type="ECO:0000313" key="4">
    <source>
        <dbReference type="Proteomes" id="UP000005408"/>
    </source>
</evidence>
<keyword evidence="1" id="KW-0472">Membrane</keyword>
<feature type="chain" id="PRO_5042431401" evidence="2">
    <location>
        <begin position="21"/>
        <end position="137"/>
    </location>
</feature>
<keyword evidence="4" id="KW-1185">Reference proteome</keyword>
<evidence type="ECO:0000256" key="2">
    <source>
        <dbReference type="SAM" id="SignalP"/>
    </source>
</evidence>
<evidence type="ECO:0000313" key="3">
    <source>
        <dbReference type="EnsemblMetazoa" id="G24536.2:cds"/>
    </source>
</evidence>
<sequence length="137" mass="15274">MKRCMSSALCSALVLPFCSAGPLSMHVFGHFNGQSGKFSMNGLGDTTTGSKNDVSGDGEFTMWQDALIFTNILMMIIITGIMRYFFAKLREDCWDSNKCGAEEMGSIQVCQDATNKDHFMDLTEKRFANREKKPSPF</sequence>
<reference evidence="3" key="1">
    <citation type="submission" date="2022-08" db="UniProtKB">
        <authorList>
            <consortium name="EnsemblMetazoa"/>
        </authorList>
    </citation>
    <scope>IDENTIFICATION</scope>
    <source>
        <strain evidence="3">05x7-T-G4-1.051#20</strain>
    </source>
</reference>
<proteinExistence type="predicted"/>
<dbReference type="EnsemblMetazoa" id="G24536.1">
    <property type="protein sequence ID" value="G24536.1:cds"/>
    <property type="gene ID" value="G24536"/>
</dbReference>
<keyword evidence="2" id="KW-0732">Signal</keyword>
<dbReference type="AlphaFoldDB" id="A0A8W8KPU4"/>
<organism evidence="3 4">
    <name type="scientific">Magallana gigas</name>
    <name type="common">Pacific oyster</name>
    <name type="synonym">Crassostrea gigas</name>
    <dbReference type="NCBI Taxonomy" id="29159"/>
    <lineage>
        <taxon>Eukaryota</taxon>
        <taxon>Metazoa</taxon>
        <taxon>Spiralia</taxon>
        <taxon>Lophotrochozoa</taxon>
        <taxon>Mollusca</taxon>
        <taxon>Bivalvia</taxon>
        <taxon>Autobranchia</taxon>
        <taxon>Pteriomorphia</taxon>
        <taxon>Ostreida</taxon>
        <taxon>Ostreoidea</taxon>
        <taxon>Ostreidae</taxon>
        <taxon>Magallana</taxon>
    </lineage>
</organism>
<dbReference type="Proteomes" id="UP000005408">
    <property type="component" value="Unassembled WGS sequence"/>
</dbReference>
<evidence type="ECO:0000256" key="1">
    <source>
        <dbReference type="SAM" id="Phobius"/>
    </source>
</evidence>
<dbReference type="EnsemblMetazoa" id="G24536.2">
    <property type="protein sequence ID" value="G24536.2:cds"/>
    <property type="gene ID" value="G24536"/>
</dbReference>
<feature type="signal peptide" evidence="2">
    <location>
        <begin position="1"/>
        <end position="20"/>
    </location>
</feature>
<keyword evidence="1" id="KW-0812">Transmembrane</keyword>
<protein>
    <submittedName>
        <fullName evidence="3">Uncharacterized protein</fullName>
    </submittedName>
</protein>
<keyword evidence="1" id="KW-1133">Transmembrane helix</keyword>